<accession>A0A9Q0NBC2</accession>
<protein>
    <submittedName>
        <fullName evidence="1">Uncharacterized protein</fullName>
    </submittedName>
</protein>
<feature type="non-terminal residue" evidence="1">
    <location>
        <position position="131"/>
    </location>
</feature>
<name>A0A9Q0NBC2_9DIPT</name>
<organism evidence="1 2">
    <name type="scientific">Pseudolycoriella hygida</name>
    <dbReference type="NCBI Taxonomy" id="35572"/>
    <lineage>
        <taxon>Eukaryota</taxon>
        <taxon>Metazoa</taxon>
        <taxon>Ecdysozoa</taxon>
        <taxon>Arthropoda</taxon>
        <taxon>Hexapoda</taxon>
        <taxon>Insecta</taxon>
        <taxon>Pterygota</taxon>
        <taxon>Neoptera</taxon>
        <taxon>Endopterygota</taxon>
        <taxon>Diptera</taxon>
        <taxon>Nematocera</taxon>
        <taxon>Sciaroidea</taxon>
        <taxon>Sciaridae</taxon>
        <taxon>Pseudolycoriella</taxon>
    </lineage>
</organism>
<dbReference type="Proteomes" id="UP001151699">
    <property type="component" value="Chromosome A"/>
</dbReference>
<comment type="caution">
    <text evidence="1">The sequence shown here is derived from an EMBL/GenBank/DDBJ whole genome shotgun (WGS) entry which is preliminary data.</text>
</comment>
<evidence type="ECO:0000313" key="1">
    <source>
        <dbReference type="EMBL" id="KAJ6646351.1"/>
    </source>
</evidence>
<dbReference type="AlphaFoldDB" id="A0A9Q0NBC2"/>
<dbReference type="EMBL" id="WJQU01000001">
    <property type="protein sequence ID" value="KAJ6646351.1"/>
    <property type="molecule type" value="Genomic_DNA"/>
</dbReference>
<gene>
    <name evidence="1" type="ORF">Bhyg_01562</name>
</gene>
<proteinExistence type="predicted"/>
<sequence>ERVIKPPLHRHKSLHTSIAFLSESFSLLQINQSFFSTMKYFICLLAVVAVAVAYPQREGAAFTNEAIQQAQNSYLIPRDAQIQNVQEGIELAAYESIPGNQRINLFEILGDQVPSEVVNNLQGKIDEIGQN</sequence>
<keyword evidence="2" id="KW-1185">Reference proteome</keyword>
<reference evidence="1" key="1">
    <citation type="submission" date="2022-07" db="EMBL/GenBank/DDBJ databases">
        <authorList>
            <person name="Trinca V."/>
            <person name="Uliana J.V.C."/>
            <person name="Torres T.T."/>
            <person name="Ward R.J."/>
            <person name="Monesi N."/>
        </authorList>
    </citation>
    <scope>NUCLEOTIDE SEQUENCE</scope>
    <source>
        <strain evidence="1">HSMRA1968</strain>
        <tissue evidence="1">Whole embryos</tissue>
    </source>
</reference>
<evidence type="ECO:0000313" key="2">
    <source>
        <dbReference type="Proteomes" id="UP001151699"/>
    </source>
</evidence>
<dbReference type="OrthoDB" id="8174403at2759"/>